<proteinExistence type="predicted"/>
<protein>
    <submittedName>
        <fullName evidence="1">Uncharacterized protein</fullName>
    </submittedName>
</protein>
<organism evidence="1">
    <name type="scientific">Oppiella nova</name>
    <dbReference type="NCBI Taxonomy" id="334625"/>
    <lineage>
        <taxon>Eukaryota</taxon>
        <taxon>Metazoa</taxon>
        <taxon>Ecdysozoa</taxon>
        <taxon>Arthropoda</taxon>
        <taxon>Chelicerata</taxon>
        <taxon>Arachnida</taxon>
        <taxon>Acari</taxon>
        <taxon>Acariformes</taxon>
        <taxon>Sarcoptiformes</taxon>
        <taxon>Oribatida</taxon>
        <taxon>Brachypylina</taxon>
        <taxon>Oppioidea</taxon>
        <taxon>Oppiidae</taxon>
        <taxon>Oppiella</taxon>
    </lineage>
</organism>
<evidence type="ECO:0000313" key="2">
    <source>
        <dbReference type="Proteomes" id="UP000728032"/>
    </source>
</evidence>
<dbReference type="EMBL" id="CAJPVJ010000299">
    <property type="protein sequence ID" value="CAG2161985.1"/>
    <property type="molecule type" value="Genomic_DNA"/>
</dbReference>
<dbReference type="Proteomes" id="UP000728032">
    <property type="component" value="Unassembled WGS sequence"/>
</dbReference>
<accession>A0A7R9QAJ3</accession>
<evidence type="ECO:0000313" key="1">
    <source>
        <dbReference type="EMBL" id="CAD7638766.1"/>
    </source>
</evidence>
<reference evidence="1" key="1">
    <citation type="submission" date="2020-11" db="EMBL/GenBank/DDBJ databases">
        <authorList>
            <person name="Tran Van P."/>
        </authorList>
    </citation>
    <scope>NUCLEOTIDE SEQUENCE</scope>
</reference>
<dbReference type="AlphaFoldDB" id="A0A7R9QAJ3"/>
<gene>
    <name evidence="1" type="ORF">ONB1V03_LOCUS1586</name>
</gene>
<sequence>MESTERVVTLIPAMVSDQRCRALKEIVTNFKLTSTPKT</sequence>
<dbReference type="EMBL" id="OC915124">
    <property type="protein sequence ID" value="CAD7638766.1"/>
    <property type="molecule type" value="Genomic_DNA"/>
</dbReference>
<name>A0A7R9QAJ3_9ACAR</name>
<keyword evidence="2" id="KW-1185">Reference proteome</keyword>